<sequence length="75" mass="7493">MTPSSSPGCTGRGICNGYPSWAADGLRVLGASEAVPALREAYPEESADDATRDAFDDAIAALAADAGSGTDDTDA</sequence>
<name>A0A830EDJ1_9EURY</name>
<dbReference type="AlphaFoldDB" id="A0A830EDJ1"/>
<keyword evidence="2" id="KW-1185">Reference proteome</keyword>
<dbReference type="EMBL" id="BMOC01000001">
    <property type="protein sequence ID" value="GGI94629.1"/>
    <property type="molecule type" value="Genomic_DNA"/>
</dbReference>
<reference evidence="1" key="2">
    <citation type="submission" date="2020-09" db="EMBL/GenBank/DDBJ databases">
        <authorList>
            <person name="Sun Q."/>
            <person name="Ohkuma M."/>
        </authorList>
    </citation>
    <scope>NUCLEOTIDE SEQUENCE</scope>
    <source>
        <strain evidence="1">JCM 14359</strain>
    </source>
</reference>
<gene>
    <name evidence="1" type="ORF">GCM10008995_01080</name>
</gene>
<reference evidence="1" key="1">
    <citation type="journal article" date="2014" name="Int. J. Syst. Evol. Microbiol.">
        <title>Complete genome sequence of Corynebacterium casei LMG S-19264T (=DSM 44701T), isolated from a smear-ripened cheese.</title>
        <authorList>
            <consortium name="US DOE Joint Genome Institute (JGI-PGF)"/>
            <person name="Walter F."/>
            <person name="Albersmeier A."/>
            <person name="Kalinowski J."/>
            <person name="Ruckert C."/>
        </authorList>
    </citation>
    <scope>NUCLEOTIDE SEQUENCE</scope>
    <source>
        <strain evidence="1">JCM 14359</strain>
    </source>
</reference>
<accession>A0A830EDJ1</accession>
<comment type="caution">
    <text evidence="1">The sequence shown here is derived from an EMBL/GenBank/DDBJ whole genome shotgun (WGS) entry which is preliminary data.</text>
</comment>
<protein>
    <submittedName>
        <fullName evidence="1">Uncharacterized protein</fullName>
    </submittedName>
</protein>
<proteinExistence type="predicted"/>
<dbReference type="Proteomes" id="UP000653099">
    <property type="component" value="Unassembled WGS sequence"/>
</dbReference>
<evidence type="ECO:0000313" key="2">
    <source>
        <dbReference type="Proteomes" id="UP000653099"/>
    </source>
</evidence>
<evidence type="ECO:0000313" key="1">
    <source>
        <dbReference type="EMBL" id="GGI94629.1"/>
    </source>
</evidence>
<organism evidence="1 2">
    <name type="scientific">Halobellus salinus</name>
    <dbReference type="NCBI Taxonomy" id="931585"/>
    <lineage>
        <taxon>Archaea</taxon>
        <taxon>Methanobacteriati</taxon>
        <taxon>Methanobacteriota</taxon>
        <taxon>Stenosarchaea group</taxon>
        <taxon>Halobacteria</taxon>
        <taxon>Halobacteriales</taxon>
        <taxon>Haloferacaceae</taxon>
        <taxon>Halobellus</taxon>
    </lineage>
</organism>